<dbReference type="Pfam" id="PF01494">
    <property type="entry name" value="FAD_binding_3"/>
    <property type="match status" value="1"/>
</dbReference>
<protein>
    <submittedName>
        <fullName evidence="4">Aromatic ring hydroxylase</fullName>
    </submittedName>
</protein>
<dbReference type="GO" id="GO:0016709">
    <property type="term" value="F:oxidoreductase activity, acting on paired donors, with incorporation or reduction of molecular oxygen, NAD(P)H as one donor, and incorporation of one atom of oxygen"/>
    <property type="evidence" value="ECO:0007669"/>
    <property type="project" value="UniProtKB-ARBA"/>
</dbReference>
<keyword evidence="1" id="KW-0285">Flavoprotein</keyword>
<evidence type="ECO:0000259" key="3">
    <source>
        <dbReference type="Pfam" id="PF01494"/>
    </source>
</evidence>
<dbReference type="PRINTS" id="PR00420">
    <property type="entry name" value="RNGMNOXGNASE"/>
</dbReference>
<dbReference type="EMBL" id="VOKX01000018">
    <property type="protein sequence ID" value="KAB7846917.1"/>
    <property type="molecule type" value="Genomic_DNA"/>
</dbReference>
<dbReference type="InterPro" id="IPR002938">
    <property type="entry name" value="FAD-bd"/>
</dbReference>
<keyword evidence="2" id="KW-0274">FAD</keyword>
<dbReference type="AlphaFoldDB" id="A0A5N5W9G3"/>
<evidence type="ECO:0000313" key="5">
    <source>
        <dbReference type="Proteomes" id="UP000327000"/>
    </source>
</evidence>
<accession>A0A5N5W9G3</accession>
<dbReference type="Proteomes" id="UP000327000">
    <property type="component" value="Unassembled WGS sequence"/>
</dbReference>
<dbReference type="PANTHER" id="PTHR43004">
    <property type="entry name" value="TRK SYSTEM POTASSIUM UPTAKE PROTEIN"/>
    <property type="match status" value="1"/>
</dbReference>
<name>A0A5N5W9G3_STRMB</name>
<dbReference type="Pfam" id="PF21274">
    <property type="entry name" value="Rng_hyd_C"/>
    <property type="match status" value="1"/>
</dbReference>
<evidence type="ECO:0000256" key="2">
    <source>
        <dbReference type="ARBA" id="ARBA00022827"/>
    </source>
</evidence>
<dbReference type="OrthoDB" id="8670884at2"/>
<sequence>MSTLKVPVLIVGGGGSGLAASVFLSGHGVDHLLVERRADTSRLPKAHYINLRTMGIFRQYGLADDVAERAATPEQFGTVRWQTTLTGPGPLDGRVIHEMDGFGGGALRETYEAAGPALPAKLPQVRLEPVLRRHAEQRNPGHVRFGHELVALTEAADGVTAEIRCVDTGRITTVTAQYLIAADAGRTVGPALGVRMEGPPALFDATTAYFSADLSEWWTEGSIITWFLNPYRPDLSGALIEMGPTWGRNCEEWGLHLPLTGIDRMDEKAVADRVREVLGLPGLDLTLHDVTSWRVEAVLAERYRHGRTFLVGDAAHRQPPAVGLGLNSGIQDAHNLAWKLAAVLSGRACDGLLDTYETERRPIGRSNTAWAMSAAAHHQVVIDAAVGLGPHMPPERRTPVFLSYFSPTPVGAAQRARAAEIFATHRGECQALDVETGFAYEQGAIVPDGSRPPARSPLGDEYRPVVRPGHLLPHAWLERDGRRVSTHDLVGPDAGFVLFTGAGGAMWTEAAERAAGKLSVPVTVVRIGDGDEGAEYADADGAWRRLRGTDGGAAALVRPDQHVAWCATGAEADPAEALTEALARVLGGLGGLGVPGHRAP</sequence>
<dbReference type="PANTHER" id="PTHR43004:SF6">
    <property type="entry name" value="FAD_NAD(P)-BINDING OXIDOREDUCTASE FAMILY PROTEIN"/>
    <property type="match status" value="1"/>
</dbReference>
<dbReference type="InterPro" id="IPR050641">
    <property type="entry name" value="RIFMO-like"/>
</dbReference>
<dbReference type="GO" id="GO:0006744">
    <property type="term" value="P:ubiquinone biosynthetic process"/>
    <property type="evidence" value="ECO:0007669"/>
    <property type="project" value="TreeGrafter"/>
</dbReference>
<reference evidence="4 5" key="1">
    <citation type="journal article" date="2019" name="Microb. Cell Fact.">
        <title>Exploring novel herbicidin analogues by transcriptional regulator overexpression and MS/MS molecular networking.</title>
        <authorList>
            <person name="Shi Y."/>
            <person name="Gu R."/>
            <person name="Li Y."/>
            <person name="Wang X."/>
            <person name="Ren W."/>
            <person name="Li X."/>
            <person name="Wang L."/>
            <person name="Xie Y."/>
            <person name="Hong B."/>
        </authorList>
    </citation>
    <scope>NUCLEOTIDE SEQUENCE [LARGE SCALE GENOMIC DNA]</scope>
    <source>
        <strain evidence="4 5">US-43</strain>
    </source>
</reference>
<dbReference type="InterPro" id="IPR036188">
    <property type="entry name" value="FAD/NAD-bd_sf"/>
</dbReference>
<gene>
    <name evidence="4" type="ORF">FRZ00_11985</name>
</gene>
<keyword evidence="5" id="KW-1185">Reference proteome</keyword>
<comment type="caution">
    <text evidence="4">The sequence shown here is derived from an EMBL/GenBank/DDBJ whole genome shotgun (WGS) entry which is preliminary data.</text>
</comment>
<dbReference type="RefSeq" id="WP_152263425.1">
    <property type="nucleotide sequence ID" value="NZ_VOKX01000018.1"/>
</dbReference>
<proteinExistence type="predicted"/>
<dbReference type="GO" id="GO:0071949">
    <property type="term" value="F:FAD binding"/>
    <property type="evidence" value="ECO:0007669"/>
    <property type="project" value="InterPro"/>
</dbReference>
<dbReference type="Gene3D" id="3.40.30.120">
    <property type="match status" value="1"/>
</dbReference>
<organism evidence="4 5">
    <name type="scientific">Streptomyces mobaraensis</name>
    <name type="common">Streptoverticillium mobaraense</name>
    <dbReference type="NCBI Taxonomy" id="35621"/>
    <lineage>
        <taxon>Bacteria</taxon>
        <taxon>Bacillati</taxon>
        <taxon>Actinomycetota</taxon>
        <taxon>Actinomycetes</taxon>
        <taxon>Kitasatosporales</taxon>
        <taxon>Streptomycetaceae</taxon>
        <taxon>Streptomyces</taxon>
    </lineage>
</organism>
<evidence type="ECO:0000256" key="1">
    <source>
        <dbReference type="ARBA" id="ARBA00022630"/>
    </source>
</evidence>
<evidence type="ECO:0000313" key="4">
    <source>
        <dbReference type="EMBL" id="KAB7846917.1"/>
    </source>
</evidence>
<dbReference type="Gene3D" id="3.50.50.60">
    <property type="entry name" value="FAD/NAD(P)-binding domain"/>
    <property type="match status" value="1"/>
</dbReference>
<dbReference type="SUPFAM" id="SSF51905">
    <property type="entry name" value="FAD/NAD(P)-binding domain"/>
    <property type="match status" value="1"/>
</dbReference>
<dbReference type="Gene3D" id="3.30.9.10">
    <property type="entry name" value="D-Amino Acid Oxidase, subunit A, domain 2"/>
    <property type="match status" value="1"/>
</dbReference>
<feature type="domain" description="FAD-binding" evidence="3">
    <location>
        <begin position="5"/>
        <end position="370"/>
    </location>
</feature>